<sequence length="49" mass="5163">MGDGVFGGMNSTDLAPKMVFPAMRTVALEGIKPISPLSMASLSRAWLPL</sequence>
<evidence type="ECO:0000313" key="1">
    <source>
        <dbReference type="EMBL" id="COX93087.1"/>
    </source>
</evidence>
<dbReference type="EMBL" id="CSBK01000800">
    <property type="protein sequence ID" value="COX93087.1"/>
    <property type="molecule type" value="Genomic_DNA"/>
</dbReference>
<accession>A0A916P7W1</accession>
<dbReference type="AlphaFoldDB" id="A0A916P7W1"/>
<organism evidence="1 2">
    <name type="scientific">Mycobacterium tuberculosis</name>
    <dbReference type="NCBI Taxonomy" id="1773"/>
    <lineage>
        <taxon>Bacteria</taxon>
        <taxon>Bacillati</taxon>
        <taxon>Actinomycetota</taxon>
        <taxon>Actinomycetes</taxon>
        <taxon>Mycobacteriales</taxon>
        <taxon>Mycobacteriaceae</taxon>
        <taxon>Mycobacterium</taxon>
        <taxon>Mycobacterium tuberculosis complex</taxon>
    </lineage>
</organism>
<proteinExistence type="predicted"/>
<protein>
    <submittedName>
        <fullName evidence="1">Uncharacterized protein</fullName>
    </submittedName>
</protein>
<gene>
    <name evidence="1" type="ORF">ERS007739_01898</name>
</gene>
<dbReference type="Proteomes" id="UP000039021">
    <property type="component" value="Unassembled WGS sequence"/>
</dbReference>
<name>A0A916P7W1_MYCTX</name>
<evidence type="ECO:0000313" key="2">
    <source>
        <dbReference type="Proteomes" id="UP000039021"/>
    </source>
</evidence>
<comment type="caution">
    <text evidence="1">The sequence shown here is derived from an EMBL/GenBank/DDBJ whole genome shotgun (WGS) entry which is preliminary data.</text>
</comment>
<reference evidence="2" key="1">
    <citation type="submission" date="2015-03" db="EMBL/GenBank/DDBJ databases">
        <authorList>
            <consortium name="Pathogen Informatics"/>
        </authorList>
    </citation>
    <scope>NUCLEOTIDE SEQUENCE [LARGE SCALE GENOMIC DNA]</scope>
    <source>
        <strain evidence="2">N09902308</strain>
    </source>
</reference>